<dbReference type="PANTHER" id="PTHR30024">
    <property type="entry name" value="ALIPHATIC SULFONATES-BINDING PROTEIN-RELATED"/>
    <property type="match status" value="1"/>
</dbReference>
<evidence type="ECO:0000313" key="6">
    <source>
        <dbReference type="Proteomes" id="UP000515679"/>
    </source>
</evidence>
<dbReference type="Gene3D" id="3.40.190.10">
    <property type="entry name" value="Periplasmic binding protein-like II"/>
    <property type="match status" value="2"/>
</dbReference>
<dbReference type="PROSITE" id="PS51257">
    <property type="entry name" value="PROKAR_LIPOPROTEIN"/>
    <property type="match status" value="1"/>
</dbReference>
<gene>
    <name evidence="5" type="ORF">FPL14_19125</name>
</gene>
<feature type="signal peptide" evidence="3">
    <location>
        <begin position="1"/>
        <end position="28"/>
    </location>
</feature>
<dbReference type="RefSeq" id="WP_182299292.1">
    <property type="nucleotide sequence ID" value="NZ_CP041969.1"/>
</dbReference>
<feature type="domain" description="Solute-binding protein family 3/N-terminal" evidence="4">
    <location>
        <begin position="69"/>
        <end position="285"/>
    </location>
</feature>
<keyword evidence="3" id="KW-0732">Signal</keyword>
<dbReference type="EMBL" id="CP041969">
    <property type="protein sequence ID" value="QMV43060.1"/>
    <property type="molecule type" value="Genomic_DNA"/>
</dbReference>
<reference evidence="5 6" key="1">
    <citation type="submission" date="2019-07" db="EMBL/GenBank/DDBJ databases">
        <authorList>
            <person name="Kim J.K."/>
            <person name="Cheong H.-M."/>
            <person name="Choi Y."/>
            <person name="Hwang K.J."/>
            <person name="Lee S."/>
            <person name="Choi C."/>
        </authorList>
    </citation>
    <scope>NUCLEOTIDE SEQUENCE [LARGE SCALE GENOMIC DNA]</scope>
    <source>
        <strain evidence="5 6">KS 22</strain>
    </source>
</reference>
<organism evidence="5 6">
    <name type="scientific">Cohnella cholangitidis</name>
    <dbReference type="NCBI Taxonomy" id="2598458"/>
    <lineage>
        <taxon>Bacteria</taxon>
        <taxon>Bacillati</taxon>
        <taxon>Bacillota</taxon>
        <taxon>Bacilli</taxon>
        <taxon>Bacillales</taxon>
        <taxon>Paenibacillaceae</taxon>
        <taxon>Cohnella</taxon>
    </lineage>
</organism>
<evidence type="ECO:0000256" key="3">
    <source>
        <dbReference type="SAM" id="SignalP"/>
    </source>
</evidence>
<evidence type="ECO:0000259" key="4">
    <source>
        <dbReference type="SMART" id="SM00062"/>
    </source>
</evidence>
<feature type="compositionally biased region" description="Low complexity" evidence="2">
    <location>
        <begin position="38"/>
        <end position="61"/>
    </location>
</feature>
<dbReference type="InterPro" id="IPR001638">
    <property type="entry name" value="Solute-binding_3/MltF_N"/>
</dbReference>
<sequence>MKAMKNNLAKRKWVLSAIALTMAIAVLSGCGKNNNNNSAGPASASSDSPNPAANASATNVSGDGKKLKKVTFAYAGGTCEAPIYTAVEKGFFKEEGLDVELVQMDFETLKSGISSGKVDASVGNFAWFKPIEQGLDVKITGGLHAGCIQLLALKDSGIASVKDLKGKKIGVDVIGGGPQITLAITLKQNGIETTDVDWRAYPSQQLATAAEKGEIDAFITWDPASQQALDTGKYNRLLSNGHDEPFKSGYCCYSVISGAVTKDDPEKAAAITRALLKSAEWVGQNTAETAKIETDKKYVAADAATNEKLLASYHWKPGVVNAKKSAEFFINEQKKQGILDASTDVTELLDRAFFEAIPDFNGN</sequence>
<accession>A0A7G5C1H6</accession>
<dbReference type="Proteomes" id="UP000515679">
    <property type="component" value="Chromosome"/>
</dbReference>
<dbReference type="Pfam" id="PF09084">
    <property type="entry name" value="NMT1"/>
    <property type="match status" value="1"/>
</dbReference>
<dbReference type="InterPro" id="IPR015168">
    <property type="entry name" value="SsuA/THI5"/>
</dbReference>
<feature type="chain" id="PRO_5038510418" evidence="3">
    <location>
        <begin position="29"/>
        <end position="363"/>
    </location>
</feature>
<evidence type="ECO:0000313" key="5">
    <source>
        <dbReference type="EMBL" id="QMV43060.1"/>
    </source>
</evidence>
<name>A0A7G5C1H6_9BACL</name>
<dbReference type="KEGG" id="cchl:FPL14_19125"/>
<evidence type="ECO:0000256" key="2">
    <source>
        <dbReference type="SAM" id="MobiDB-lite"/>
    </source>
</evidence>
<comment type="similarity">
    <text evidence="1">Belongs to the bacterial solute-binding protein SsuA/TauA family.</text>
</comment>
<proteinExistence type="inferred from homology"/>
<evidence type="ECO:0000256" key="1">
    <source>
        <dbReference type="ARBA" id="ARBA00010742"/>
    </source>
</evidence>
<feature type="region of interest" description="Disordered" evidence="2">
    <location>
        <begin position="38"/>
        <end position="62"/>
    </location>
</feature>
<dbReference type="SUPFAM" id="SSF53850">
    <property type="entry name" value="Periplasmic binding protein-like II"/>
    <property type="match status" value="1"/>
</dbReference>
<dbReference type="AlphaFoldDB" id="A0A7G5C1H6"/>
<dbReference type="PANTHER" id="PTHR30024:SF21">
    <property type="entry name" value="ABC TRANSPORTER SUBSTRATE-BINDING PROTEIN"/>
    <property type="match status" value="1"/>
</dbReference>
<keyword evidence="6" id="KW-1185">Reference proteome</keyword>
<protein>
    <submittedName>
        <fullName evidence="5">Transporter substrate-binding domain-containing protein</fullName>
    </submittedName>
</protein>
<dbReference type="SMART" id="SM00062">
    <property type="entry name" value="PBPb"/>
    <property type="match status" value="1"/>
</dbReference>